<evidence type="ECO:0000256" key="5">
    <source>
        <dbReference type="SAM" id="Phobius"/>
    </source>
</evidence>
<keyword evidence="2 5" id="KW-0812">Transmembrane</keyword>
<comment type="subcellular location">
    <subcellularLocation>
        <location evidence="1">Membrane</location>
        <topology evidence="1">Multi-pass membrane protein</topology>
    </subcellularLocation>
</comment>
<keyword evidence="3 5" id="KW-1133">Transmembrane helix</keyword>
<dbReference type="GO" id="GO:0005351">
    <property type="term" value="F:carbohydrate:proton symporter activity"/>
    <property type="evidence" value="ECO:0007669"/>
    <property type="project" value="TreeGrafter"/>
</dbReference>
<dbReference type="PROSITE" id="PS51257">
    <property type="entry name" value="PROKAR_LIPOPROTEIN"/>
    <property type="match status" value="1"/>
</dbReference>
<evidence type="ECO:0000313" key="7">
    <source>
        <dbReference type="Proteomes" id="UP001172673"/>
    </source>
</evidence>
<dbReference type="Pfam" id="PF00083">
    <property type="entry name" value="Sugar_tr"/>
    <property type="match status" value="2"/>
</dbReference>
<dbReference type="AlphaFoldDB" id="A0AA39CBU7"/>
<feature type="transmembrane region" description="Helical" evidence="5">
    <location>
        <begin position="250"/>
        <end position="270"/>
    </location>
</feature>
<dbReference type="PANTHER" id="PTHR48022">
    <property type="entry name" value="PLASTIDIC GLUCOSE TRANSPORTER 4"/>
    <property type="match status" value="1"/>
</dbReference>
<evidence type="ECO:0008006" key="8">
    <source>
        <dbReference type="Google" id="ProtNLM"/>
    </source>
</evidence>
<feature type="transmembrane region" description="Helical" evidence="5">
    <location>
        <begin position="122"/>
        <end position="139"/>
    </location>
</feature>
<evidence type="ECO:0000256" key="3">
    <source>
        <dbReference type="ARBA" id="ARBA00022989"/>
    </source>
</evidence>
<feature type="transmembrane region" description="Helical" evidence="5">
    <location>
        <begin position="199"/>
        <end position="221"/>
    </location>
</feature>
<evidence type="ECO:0000256" key="2">
    <source>
        <dbReference type="ARBA" id="ARBA00022692"/>
    </source>
</evidence>
<dbReference type="InterPro" id="IPR005828">
    <property type="entry name" value="MFS_sugar_transport-like"/>
</dbReference>
<accession>A0AA39CBU7</accession>
<proteinExistence type="predicted"/>
<evidence type="ECO:0000313" key="6">
    <source>
        <dbReference type="EMBL" id="KAJ9602584.1"/>
    </source>
</evidence>
<dbReference type="EMBL" id="JAPDRK010000025">
    <property type="protein sequence ID" value="KAJ9602584.1"/>
    <property type="molecule type" value="Genomic_DNA"/>
</dbReference>
<keyword evidence="4 5" id="KW-0472">Membrane</keyword>
<dbReference type="Gene3D" id="1.20.1250.20">
    <property type="entry name" value="MFS general substrate transporter like domains"/>
    <property type="match status" value="2"/>
</dbReference>
<comment type="caution">
    <text evidence="6">The sequence shown here is derived from an EMBL/GenBank/DDBJ whole genome shotgun (WGS) entry which is preliminary data.</text>
</comment>
<dbReference type="SUPFAM" id="SSF103473">
    <property type="entry name" value="MFS general substrate transporter"/>
    <property type="match status" value="2"/>
</dbReference>
<feature type="transmembrane region" description="Helical" evidence="5">
    <location>
        <begin position="282"/>
        <end position="301"/>
    </location>
</feature>
<dbReference type="InterPro" id="IPR036259">
    <property type="entry name" value="MFS_trans_sf"/>
</dbReference>
<sequence>MSDHSRSLYSTWVALFLSLASIACAYVIVIPATTLAQPSFMYDARAHTLHALTSYSTYMGLDTAPNASDLIGACNGVTIAGGLIGAILQSEQSDRLGRQKSVALSCAVSVLGGALQAGSVHIAMFIVARLIAGLGVVIGQDRHDDAMRVLTRLHRNKDDPDNSFAHREYLQIKEQRDEDEVNKVTWAQMVTVPSYRKRTVVAAFIMFCSQLTATLVVSGTYSNDFRGVADWSVYNPVLYGSLGYDLPMQLLLTGIWANITIVGNTICAFTVDKMGRVRNLKFGWIGDLIAMIGIVVSISRFEATGSIAAARAGVFFLYLHIACYALFVDATTYIYTSELFPNNIRGKGMSISIGSYFVALVIMICSAPTAFAHIGWRVILIYMCCLAVCIPFLWFIPETKGKSLEEVGLIFGDRHVHVALGLDTPVETVAISDKQANPQVGQVYEHEGDA</sequence>
<feature type="transmembrane region" description="Helical" evidence="5">
    <location>
        <begin position="12"/>
        <end position="32"/>
    </location>
</feature>
<name>A0AA39CBU7_9EURO</name>
<dbReference type="GO" id="GO:0016020">
    <property type="term" value="C:membrane"/>
    <property type="evidence" value="ECO:0007669"/>
    <property type="project" value="UniProtKB-SubCell"/>
</dbReference>
<gene>
    <name evidence="6" type="ORF">H2200_012777</name>
</gene>
<evidence type="ECO:0000256" key="1">
    <source>
        <dbReference type="ARBA" id="ARBA00004141"/>
    </source>
</evidence>
<organism evidence="6 7">
    <name type="scientific">Cladophialophora chaetospira</name>
    <dbReference type="NCBI Taxonomy" id="386627"/>
    <lineage>
        <taxon>Eukaryota</taxon>
        <taxon>Fungi</taxon>
        <taxon>Dikarya</taxon>
        <taxon>Ascomycota</taxon>
        <taxon>Pezizomycotina</taxon>
        <taxon>Eurotiomycetes</taxon>
        <taxon>Chaetothyriomycetidae</taxon>
        <taxon>Chaetothyriales</taxon>
        <taxon>Herpotrichiellaceae</taxon>
        <taxon>Cladophialophora</taxon>
    </lineage>
</organism>
<dbReference type="InterPro" id="IPR050360">
    <property type="entry name" value="MFS_Sugar_Transporters"/>
</dbReference>
<feature type="transmembrane region" description="Helical" evidence="5">
    <location>
        <begin position="376"/>
        <end position="396"/>
    </location>
</feature>
<feature type="transmembrane region" description="Helical" evidence="5">
    <location>
        <begin position="313"/>
        <end position="336"/>
    </location>
</feature>
<dbReference type="PANTHER" id="PTHR48022:SF11">
    <property type="entry name" value="MONOSACCHARIDE TRANSPORTER (HXT8), PUTATIVE (AFU_ORTHOLOGUE AFUA_2G08120)-RELATED"/>
    <property type="match status" value="1"/>
</dbReference>
<protein>
    <recommendedName>
        <fullName evidence="8">Major facilitator superfamily (MFS) profile domain-containing protein</fullName>
    </recommendedName>
</protein>
<keyword evidence="7" id="KW-1185">Reference proteome</keyword>
<feature type="transmembrane region" description="Helical" evidence="5">
    <location>
        <begin position="348"/>
        <end position="370"/>
    </location>
</feature>
<evidence type="ECO:0000256" key="4">
    <source>
        <dbReference type="ARBA" id="ARBA00023136"/>
    </source>
</evidence>
<reference evidence="6" key="1">
    <citation type="submission" date="2022-10" db="EMBL/GenBank/DDBJ databases">
        <title>Culturing micro-colonial fungi from biological soil crusts in the Mojave desert and describing Neophaeococcomyces mojavensis, and introducing the new genera and species Taxawa tesnikishii.</title>
        <authorList>
            <person name="Kurbessoian T."/>
            <person name="Stajich J.E."/>
        </authorList>
    </citation>
    <scope>NUCLEOTIDE SEQUENCE</scope>
    <source>
        <strain evidence="6">TK_41</strain>
    </source>
</reference>
<dbReference type="Proteomes" id="UP001172673">
    <property type="component" value="Unassembled WGS sequence"/>
</dbReference>